<dbReference type="SUPFAM" id="SSF48464">
    <property type="entry name" value="ENTH/VHS domain"/>
    <property type="match status" value="1"/>
</dbReference>
<dbReference type="GO" id="GO:0015031">
    <property type="term" value="P:protein transport"/>
    <property type="evidence" value="ECO:0007669"/>
    <property type="project" value="UniProtKB-KW"/>
</dbReference>
<feature type="region of interest" description="Disordered" evidence="4">
    <location>
        <begin position="457"/>
        <end position="518"/>
    </location>
</feature>
<feature type="compositionally biased region" description="Low complexity" evidence="4">
    <location>
        <begin position="329"/>
        <end position="346"/>
    </location>
</feature>
<dbReference type="GO" id="GO:0030276">
    <property type="term" value="F:clathrin binding"/>
    <property type="evidence" value="ECO:0007669"/>
    <property type="project" value="TreeGrafter"/>
</dbReference>
<dbReference type="Proteomes" id="UP001152795">
    <property type="component" value="Unassembled WGS sequence"/>
</dbReference>
<feature type="region of interest" description="Disordered" evidence="4">
    <location>
        <begin position="320"/>
        <end position="370"/>
    </location>
</feature>
<dbReference type="PANTHER" id="PTHR13856:SF137">
    <property type="entry name" value="GH05942P"/>
    <property type="match status" value="1"/>
</dbReference>
<feature type="compositionally biased region" description="Polar residues" evidence="4">
    <location>
        <begin position="491"/>
        <end position="501"/>
    </location>
</feature>
<protein>
    <submittedName>
        <fullName evidence="5">TOM1 2</fullName>
    </submittedName>
</protein>
<dbReference type="Gene3D" id="1.20.58.160">
    <property type="match status" value="1"/>
</dbReference>
<comment type="similarity">
    <text evidence="1">Belongs to the TOM1 family.</text>
</comment>
<keyword evidence="3" id="KW-0653">Protein transport</keyword>
<evidence type="ECO:0000256" key="2">
    <source>
        <dbReference type="ARBA" id="ARBA00022448"/>
    </source>
</evidence>
<dbReference type="GO" id="GO:0007165">
    <property type="term" value="P:signal transduction"/>
    <property type="evidence" value="ECO:0007669"/>
    <property type="project" value="TreeGrafter"/>
</dbReference>
<dbReference type="GO" id="GO:0043130">
    <property type="term" value="F:ubiquitin binding"/>
    <property type="evidence" value="ECO:0007669"/>
    <property type="project" value="InterPro"/>
</dbReference>
<keyword evidence="2" id="KW-0813">Transport</keyword>
<dbReference type="Gene3D" id="1.25.40.90">
    <property type="match status" value="1"/>
</dbReference>
<name>A0A6S7HIW7_PARCT</name>
<dbReference type="Pfam" id="PF03127">
    <property type="entry name" value="GAT"/>
    <property type="match status" value="1"/>
</dbReference>
<dbReference type="AlphaFoldDB" id="A0A6S7HIW7"/>
<dbReference type="InterPro" id="IPR008942">
    <property type="entry name" value="ENTH_VHS"/>
</dbReference>
<dbReference type="CDD" id="cd14233">
    <property type="entry name" value="GAT_TOM1_like"/>
    <property type="match status" value="1"/>
</dbReference>
<evidence type="ECO:0000256" key="1">
    <source>
        <dbReference type="ARBA" id="ARBA00007708"/>
    </source>
</evidence>
<dbReference type="GO" id="GO:0035091">
    <property type="term" value="F:phosphatidylinositol binding"/>
    <property type="evidence" value="ECO:0007669"/>
    <property type="project" value="InterPro"/>
</dbReference>
<dbReference type="CDD" id="cd03565">
    <property type="entry name" value="VHS_Tom1_like"/>
    <property type="match status" value="1"/>
</dbReference>
<dbReference type="GO" id="GO:0005768">
    <property type="term" value="C:endosome"/>
    <property type="evidence" value="ECO:0007669"/>
    <property type="project" value="TreeGrafter"/>
</dbReference>
<evidence type="ECO:0000256" key="4">
    <source>
        <dbReference type="SAM" id="MobiDB-lite"/>
    </source>
</evidence>
<dbReference type="InterPro" id="IPR004152">
    <property type="entry name" value="GAT_dom"/>
</dbReference>
<dbReference type="PROSITE" id="PS50909">
    <property type="entry name" value="GAT"/>
    <property type="match status" value="1"/>
</dbReference>
<comment type="caution">
    <text evidence="5">The sequence shown here is derived from an EMBL/GenBank/DDBJ whole genome shotgun (WGS) entry which is preliminary data.</text>
</comment>
<dbReference type="PIRSF" id="PIRSF036948">
    <property type="entry name" value="TOM1"/>
    <property type="match status" value="1"/>
</dbReference>
<reference evidence="5" key="1">
    <citation type="submission" date="2020-04" db="EMBL/GenBank/DDBJ databases">
        <authorList>
            <person name="Alioto T."/>
            <person name="Alioto T."/>
            <person name="Gomez Garrido J."/>
        </authorList>
    </citation>
    <scope>NUCLEOTIDE SEQUENCE</scope>
    <source>
        <strain evidence="5">A484AB</strain>
    </source>
</reference>
<dbReference type="SMART" id="SM00288">
    <property type="entry name" value="VHS"/>
    <property type="match status" value="1"/>
</dbReference>
<dbReference type="SUPFAM" id="SSF89009">
    <property type="entry name" value="GAT-like domain"/>
    <property type="match status" value="1"/>
</dbReference>
<keyword evidence="6" id="KW-1185">Reference proteome</keyword>
<dbReference type="InterPro" id="IPR038425">
    <property type="entry name" value="GAT_sf"/>
</dbReference>
<dbReference type="OrthoDB" id="2018246at2759"/>
<gene>
    <name evidence="5" type="ORF">PACLA_8A078798</name>
</gene>
<dbReference type="InterPro" id="IPR002014">
    <property type="entry name" value="VHS_dom"/>
</dbReference>
<dbReference type="PROSITE" id="PS50179">
    <property type="entry name" value="VHS"/>
    <property type="match status" value="1"/>
</dbReference>
<accession>A0A6S7HIW7</accession>
<evidence type="ECO:0000313" key="6">
    <source>
        <dbReference type="Proteomes" id="UP001152795"/>
    </source>
</evidence>
<dbReference type="InterPro" id="IPR014645">
    <property type="entry name" value="TOM1"/>
</dbReference>
<dbReference type="EMBL" id="CACRXK020004937">
    <property type="protein sequence ID" value="CAB4004566.1"/>
    <property type="molecule type" value="Genomic_DNA"/>
</dbReference>
<feature type="compositionally biased region" description="Polar residues" evidence="4">
    <location>
        <begin position="457"/>
        <end position="477"/>
    </location>
</feature>
<evidence type="ECO:0000313" key="5">
    <source>
        <dbReference type="EMBL" id="CAB4004566.1"/>
    </source>
</evidence>
<proteinExistence type="inferred from homology"/>
<evidence type="ECO:0000256" key="3">
    <source>
        <dbReference type="ARBA" id="ARBA00022927"/>
    </source>
</evidence>
<dbReference type="Pfam" id="PF00790">
    <property type="entry name" value="VHS"/>
    <property type="match status" value="1"/>
</dbReference>
<sequence>MASFFASNPFSSPVGQRIERATDEKLASEDWALNIEICDIINETDEGPKDAIKAIKKRLVSPKDFKVVMFTLTVLETCVKNCNKRFHVCVCTKDFLAELTKLIQPKYNAPVMIQDKILALIQTWADAFSGKPELDAVVQVYKALKMQGIQFPAQDLDSFSPIFTPERSVPEQTSHHPEPRHQATAVMPAVSVSQPRQAIHQPQPVVHHPQQGIDQPPVVRQATGTRTLTPEKFAKLRSQLDVVQGNVQVMSEMLIAVTPGEETPEDRELLKELNRTCRSMQTRIVQLLDQVGSEEVTEELLRVNDDLNNVFIRYDRYERSREGMTQARSQPVSQPPQTAVQQPVPTEVRETNSSPLIDFGENNGNETSSTQEMDERIARQFGGMAVTQSNSINNDDEFDMFAQTRQNTFEDSRKTGSTYEDNSSSLPDRTLASALYDQPSGTVGNEASPIEGVEDWLTNSDLPSQQPATEQTSMTSSEFDEFLQQRAVSGGTRSSTKNKPGQRQMKKDVDDSEEMFGL</sequence>
<organism evidence="5 6">
    <name type="scientific">Paramuricea clavata</name>
    <name type="common">Red gorgonian</name>
    <name type="synonym">Violescent sea-whip</name>
    <dbReference type="NCBI Taxonomy" id="317549"/>
    <lineage>
        <taxon>Eukaryota</taxon>
        <taxon>Metazoa</taxon>
        <taxon>Cnidaria</taxon>
        <taxon>Anthozoa</taxon>
        <taxon>Octocorallia</taxon>
        <taxon>Malacalcyonacea</taxon>
        <taxon>Plexauridae</taxon>
        <taxon>Paramuricea</taxon>
    </lineage>
</organism>
<dbReference type="GO" id="GO:0016020">
    <property type="term" value="C:membrane"/>
    <property type="evidence" value="ECO:0007669"/>
    <property type="project" value="TreeGrafter"/>
</dbReference>
<dbReference type="PANTHER" id="PTHR13856">
    <property type="entry name" value="VHS DOMAIN CONTAINING PROTEIN FAMILY"/>
    <property type="match status" value="1"/>
</dbReference>